<reference evidence="1 2" key="1">
    <citation type="submission" date="2024-03" db="EMBL/GenBank/DDBJ databases">
        <title>Aureococcus anophagefferens CCMP1851 and Kratosvirus quantuckense: Draft genome of a second virus-susceptible host strain in the model system.</title>
        <authorList>
            <person name="Chase E."/>
            <person name="Truchon A.R."/>
            <person name="Schepens W."/>
            <person name="Wilhelm S.W."/>
        </authorList>
    </citation>
    <scope>NUCLEOTIDE SEQUENCE [LARGE SCALE GENOMIC DNA]</scope>
    <source>
        <strain evidence="1 2">CCMP1851</strain>
    </source>
</reference>
<accession>A0ABR1GAM1</accession>
<dbReference type="EMBL" id="JBBJCI010000037">
    <property type="protein sequence ID" value="KAK7250332.1"/>
    <property type="molecule type" value="Genomic_DNA"/>
</dbReference>
<keyword evidence="2" id="KW-1185">Reference proteome</keyword>
<sequence>MISVSRVPRVPHSHEAKFRHKANPAVAFPQISAVGRSVAEARYDRRQSRAGRRAARAGSLPDADLAARARGARRGRRLGIVLGNNGARVAAGACRCKDGWRGPDCGALDLVDGGRPLWPPASRFGAASSWGASVVAHDGAHWIFVSEMAAGCGLATWRSNSMVVAAERRRPARPLRGGRGPSAALWT</sequence>
<name>A0ABR1GAM1_AURAN</name>
<proteinExistence type="predicted"/>
<evidence type="ECO:0008006" key="3">
    <source>
        <dbReference type="Google" id="ProtNLM"/>
    </source>
</evidence>
<dbReference type="Proteomes" id="UP001363151">
    <property type="component" value="Unassembled WGS sequence"/>
</dbReference>
<evidence type="ECO:0000313" key="2">
    <source>
        <dbReference type="Proteomes" id="UP001363151"/>
    </source>
</evidence>
<protein>
    <recommendedName>
        <fullName evidence="3">EGF-like domain-containing protein</fullName>
    </recommendedName>
</protein>
<gene>
    <name evidence="1" type="ORF">SO694_00007353</name>
</gene>
<organism evidence="1 2">
    <name type="scientific">Aureococcus anophagefferens</name>
    <name type="common">Harmful bloom alga</name>
    <dbReference type="NCBI Taxonomy" id="44056"/>
    <lineage>
        <taxon>Eukaryota</taxon>
        <taxon>Sar</taxon>
        <taxon>Stramenopiles</taxon>
        <taxon>Ochrophyta</taxon>
        <taxon>Pelagophyceae</taxon>
        <taxon>Pelagomonadales</taxon>
        <taxon>Pelagomonadaceae</taxon>
        <taxon>Aureococcus</taxon>
    </lineage>
</organism>
<evidence type="ECO:0000313" key="1">
    <source>
        <dbReference type="EMBL" id="KAK7250332.1"/>
    </source>
</evidence>
<comment type="caution">
    <text evidence="1">The sequence shown here is derived from an EMBL/GenBank/DDBJ whole genome shotgun (WGS) entry which is preliminary data.</text>
</comment>